<reference evidence="4 5" key="2">
    <citation type="submission" date="2018-11" db="EMBL/GenBank/DDBJ databases">
        <authorList>
            <consortium name="Pathogen Informatics"/>
        </authorList>
    </citation>
    <scope>NUCLEOTIDE SEQUENCE [LARGE SCALE GENOMIC DNA]</scope>
</reference>
<dbReference type="Gene3D" id="3.90.70.130">
    <property type="match status" value="1"/>
</dbReference>
<dbReference type="PANTHER" id="PTHR48153">
    <property type="entry name" value="UFM1-SPECIFIC PROTEASE 2"/>
    <property type="match status" value="1"/>
</dbReference>
<comment type="similarity">
    <text evidence="1">Belongs to the peptidase C78 family.</text>
</comment>
<dbReference type="EMBL" id="UYRT01093409">
    <property type="protein sequence ID" value="VDN38878.1"/>
    <property type="molecule type" value="Genomic_DNA"/>
</dbReference>
<dbReference type="AlphaFoldDB" id="A0A183ELC2"/>
<dbReference type="GO" id="GO:0005634">
    <property type="term" value="C:nucleus"/>
    <property type="evidence" value="ECO:0007669"/>
    <property type="project" value="TreeGrafter"/>
</dbReference>
<evidence type="ECO:0000313" key="5">
    <source>
        <dbReference type="Proteomes" id="UP000271098"/>
    </source>
</evidence>
<feature type="domain" description="UFSP1/2/DUB catalytic" evidence="3">
    <location>
        <begin position="2"/>
        <end position="59"/>
    </location>
</feature>
<keyword evidence="2" id="KW-0378">Hydrolase</keyword>
<name>A0A183ELC2_9BILA</name>
<dbReference type="GO" id="GO:0071567">
    <property type="term" value="F:deUFMylase activity"/>
    <property type="evidence" value="ECO:0007669"/>
    <property type="project" value="TreeGrafter"/>
</dbReference>
<evidence type="ECO:0000313" key="4">
    <source>
        <dbReference type="EMBL" id="VDN38878.1"/>
    </source>
</evidence>
<dbReference type="OrthoDB" id="417506at2759"/>
<evidence type="ECO:0000256" key="2">
    <source>
        <dbReference type="ARBA" id="ARBA00022801"/>
    </source>
</evidence>
<dbReference type="GO" id="GO:0005783">
    <property type="term" value="C:endoplasmic reticulum"/>
    <property type="evidence" value="ECO:0007669"/>
    <property type="project" value="TreeGrafter"/>
</dbReference>
<protein>
    <submittedName>
        <fullName evidence="6">Peptidase family C78</fullName>
    </submittedName>
</protein>
<keyword evidence="5" id="KW-1185">Reference proteome</keyword>
<dbReference type="WBParaSite" id="GPUH_0002179001-mRNA-1">
    <property type="protein sequence ID" value="GPUH_0002179001-mRNA-1"/>
    <property type="gene ID" value="GPUH_0002179001"/>
</dbReference>
<reference evidence="6" key="1">
    <citation type="submission" date="2016-06" db="UniProtKB">
        <authorList>
            <consortium name="WormBaseParasite"/>
        </authorList>
    </citation>
    <scope>IDENTIFICATION</scope>
</reference>
<dbReference type="InterPro" id="IPR012462">
    <property type="entry name" value="UFSP1/2_DUB_cat"/>
</dbReference>
<evidence type="ECO:0000259" key="3">
    <source>
        <dbReference type="Pfam" id="PF07910"/>
    </source>
</evidence>
<dbReference type="GO" id="GO:0006508">
    <property type="term" value="P:proteolysis"/>
    <property type="evidence" value="ECO:0007669"/>
    <property type="project" value="TreeGrafter"/>
</dbReference>
<evidence type="ECO:0000256" key="1">
    <source>
        <dbReference type="ARBA" id="ARBA00008552"/>
    </source>
</evidence>
<accession>A0A183ELC2</accession>
<sequence>MLAHTILGVDFNDSTGETSFLILDPHYTGDEDLQTVITKGWCGWKGASFWKQEHFYNLLLPVPPQGAI</sequence>
<proteinExistence type="inferred from homology"/>
<dbReference type="Pfam" id="PF07910">
    <property type="entry name" value="Peptidase_C78"/>
    <property type="match status" value="1"/>
</dbReference>
<dbReference type="PANTHER" id="PTHR48153:SF2">
    <property type="entry name" value="UFM1-SPECIFIC PROTEASE 2"/>
    <property type="match status" value="1"/>
</dbReference>
<gene>
    <name evidence="4" type="ORF">GPUH_LOCUS21763</name>
</gene>
<organism evidence="6">
    <name type="scientific">Gongylonema pulchrum</name>
    <dbReference type="NCBI Taxonomy" id="637853"/>
    <lineage>
        <taxon>Eukaryota</taxon>
        <taxon>Metazoa</taxon>
        <taxon>Ecdysozoa</taxon>
        <taxon>Nematoda</taxon>
        <taxon>Chromadorea</taxon>
        <taxon>Rhabditida</taxon>
        <taxon>Spirurina</taxon>
        <taxon>Spiruromorpha</taxon>
        <taxon>Spiruroidea</taxon>
        <taxon>Gongylonematidae</taxon>
        <taxon>Gongylonema</taxon>
    </lineage>
</organism>
<dbReference type="Proteomes" id="UP000271098">
    <property type="component" value="Unassembled WGS sequence"/>
</dbReference>
<evidence type="ECO:0000313" key="6">
    <source>
        <dbReference type="WBParaSite" id="GPUH_0002179001-mRNA-1"/>
    </source>
</evidence>